<dbReference type="PROSITE" id="PS00498">
    <property type="entry name" value="TYROSINASE_2"/>
    <property type="match status" value="1"/>
</dbReference>
<evidence type="ECO:0000313" key="6">
    <source>
        <dbReference type="Proteomes" id="UP001276840"/>
    </source>
</evidence>
<keyword evidence="2" id="KW-0186">Copper</keyword>
<organism evidence="5 6">
    <name type="scientific">Mesorhizobium montanum</name>
    <dbReference type="NCBI Taxonomy" id="3072323"/>
    <lineage>
        <taxon>Bacteria</taxon>
        <taxon>Pseudomonadati</taxon>
        <taxon>Pseudomonadota</taxon>
        <taxon>Alphaproteobacteria</taxon>
        <taxon>Hyphomicrobiales</taxon>
        <taxon>Phyllobacteriaceae</taxon>
        <taxon>Mesorhizobium</taxon>
    </lineage>
</organism>
<gene>
    <name evidence="5" type="ORF">RFM68_13950</name>
</gene>
<evidence type="ECO:0000256" key="2">
    <source>
        <dbReference type="ARBA" id="ARBA00023008"/>
    </source>
</evidence>
<protein>
    <submittedName>
        <fullName evidence="5">Tyrosinase family protein</fullName>
    </submittedName>
</protein>
<proteinExistence type="predicted"/>
<dbReference type="PANTHER" id="PTHR11474">
    <property type="entry name" value="TYROSINASE FAMILY MEMBER"/>
    <property type="match status" value="1"/>
</dbReference>
<keyword evidence="1" id="KW-0479">Metal-binding</keyword>
<dbReference type="PROSITE" id="PS00497">
    <property type="entry name" value="TYROSINASE_1"/>
    <property type="match status" value="1"/>
</dbReference>
<reference evidence="5 6" key="1">
    <citation type="submission" date="2023-08" db="EMBL/GenBank/DDBJ databases">
        <title>Implementing the SeqCode for naming new Mesorhizobium species isolated from Vachellia karroo root nodules.</title>
        <authorList>
            <person name="Van Lill M."/>
        </authorList>
    </citation>
    <scope>NUCLEOTIDE SEQUENCE [LARGE SCALE GENOMIC DNA]</scope>
    <source>
        <strain evidence="5 6">MSK 1335</strain>
    </source>
</reference>
<dbReference type="PANTHER" id="PTHR11474:SF76">
    <property type="entry name" value="SHKT DOMAIN-CONTAINING PROTEIN"/>
    <property type="match status" value="1"/>
</dbReference>
<dbReference type="Pfam" id="PF25271">
    <property type="entry name" value="DUF7868"/>
    <property type="match status" value="1"/>
</dbReference>
<feature type="domain" description="Tyrosinase copper-binding" evidence="4">
    <location>
        <begin position="241"/>
        <end position="252"/>
    </location>
</feature>
<evidence type="ECO:0000259" key="3">
    <source>
        <dbReference type="PROSITE" id="PS00497"/>
    </source>
</evidence>
<dbReference type="Pfam" id="PF00264">
    <property type="entry name" value="Tyrosinase"/>
    <property type="match status" value="1"/>
</dbReference>
<dbReference type="PRINTS" id="PR00092">
    <property type="entry name" value="TYROSINASE"/>
</dbReference>
<accession>A0ABU4ZJU1</accession>
<dbReference type="Proteomes" id="UP001276840">
    <property type="component" value="Unassembled WGS sequence"/>
</dbReference>
<dbReference type="InterPro" id="IPR050316">
    <property type="entry name" value="Tyrosinase/Hemocyanin"/>
</dbReference>
<evidence type="ECO:0000259" key="4">
    <source>
        <dbReference type="PROSITE" id="PS00498"/>
    </source>
</evidence>
<dbReference type="Gene3D" id="1.10.1280.10">
    <property type="entry name" value="Di-copper center containing domain from catechol oxidase"/>
    <property type="match status" value="1"/>
</dbReference>
<dbReference type="SUPFAM" id="SSF48056">
    <property type="entry name" value="Di-copper centre-containing domain"/>
    <property type="match status" value="1"/>
</dbReference>
<dbReference type="InterPro" id="IPR008922">
    <property type="entry name" value="Di-copper_centre_dom_sf"/>
</dbReference>
<evidence type="ECO:0000313" key="5">
    <source>
        <dbReference type="EMBL" id="MDX8525615.1"/>
    </source>
</evidence>
<feature type="domain" description="Tyrosinase copper-binding" evidence="3">
    <location>
        <begin position="81"/>
        <end position="98"/>
    </location>
</feature>
<dbReference type="RefSeq" id="WP_320233562.1">
    <property type="nucleotide sequence ID" value="NZ_JAVIJF010000009.1"/>
</dbReference>
<name>A0ABU4ZJU1_9HYPH</name>
<dbReference type="EMBL" id="JAVIJF010000009">
    <property type="protein sequence ID" value="MDX8525615.1"/>
    <property type="molecule type" value="Genomic_DNA"/>
</dbReference>
<sequence>MQYIREDVWELGNDWAAPILWYARGVAAMKSRALAVPTSWRFYGAIHGIDRPLWKALGYLSAADPLPRSADVKRFWQQCQHGSWYFLPWHRGYLLAFEANIRDAVIKLGGPKDWALPYWNYFKPNQFKLPPAFASPNWPDGKGNNPLFVPQRYGPNSDGKVYVPVDQINLDAMSDPDFTGVSSGGSPGFGGIDTGFEHGGSTHGGIETQPHDWVHGLVGGENPKPPHLPGLMSDPDTAGLDPIFWLHHANIDRLWQVWRQNPLTDIDPTDANWLKGPGSVGERIFSMPMPGNVPWNYTPADMVDLAKLGYSYDDLSPATAGLIASLRLERLGASAAAANVTEGAPAMASGKNVELVGANRKALPISGDQVSTSVQLDAGMRNKVSASLAAAATSGTPDRVFLNLENVRGLSDATAFHVYVALPEGANPANYPDRLAGSIALFGVRKASLADGEHAGKGLTFVLEITKIVDALHLGNAFDVNTLDVRIVPTKPVPKRAKITIGRVSIFRQGG</sequence>
<keyword evidence="6" id="KW-1185">Reference proteome</keyword>
<dbReference type="InterPro" id="IPR002227">
    <property type="entry name" value="Tyrosinase_Cu-bd"/>
</dbReference>
<evidence type="ECO:0000256" key="1">
    <source>
        <dbReference type="ARBA" id="ARBA00022723"/>
    </source>
</evidence>
<dbReference type="InterPro" id="IPR057190">
    <property type="entry name" value="DUF7868"/>
</dbReference>
<comment type="caution">
    <text evidence="5">The sequence shown here is derived from an EMBL/GenBank/DDBJ whole genome shotgun (WGS) entry which is preliminary data.</text>
</comment>